<accession>A0A3N1H499</accession>
<dbReference type="NCBIfam" id="NF033788">
    <property type="entry name" value="HTH_metalloreg"/>
    <property type="match status" value="1"/>
</dbReference>
<dbReference type="Gene3D" id="1.10.10.10">
    <property type="entry name" value="Winged helix-like DNA-binding domain superfamily/Winged helix DNA-binding domain"/>
    <property type="match status" value="1"/>
</dbReference>
<dbReference type="Proteomes" id="UP000268727">
    <property type="component" value="Unassembled WGS sequence"/>
</dbReference>
<feature type="domain" description="HTH arsR-type" evidence="4">
    <location>
        <begin position="28"/>
        <end position="122"/>
    </location>
</feature>
<dbReference type="PANTHER" id="PTHR33154:SF36">
    <property type="entry name" value="TRANSCRIPTIONAL REGULATOR"/>
    <property type="match status" value="1"/>
</dbReference>
<sequence length="143" mass="14993">MARHGNVETVNCAGGADCCAGPLGLLPEVTDGAAVLAKFFRALGDPARLRLLEFLVAGERSVGECVRHIGLAQGRVSTHLACLADCGYVEVRRQGRFSYYRVADPRVVDLVHLARALAADHAAVLAACRRIDAGAGAPDAGRT</sequence>
<reference evidence="5 6" key="1">
    <citation type="submission" date="2018-11" db="EMBL/GenBank/DDBJ databases">
        <title>Sequencing the genomes of 1000 actinobacteria strains.</title>
        <authorList>
            <person name="Klenk H.-P."/>
        </authorList>
    </citation>
    <scope>NUCLEOTIDE SEQUENCE [LARGE SCALE GENOMIC DNA]</scope>
    <source>
        <strain evidence="5 6">DSM 44231</strain>
    </source>
</reference>
<dbReference type="InterPro" id="IPR036390">
    <property type="entry name" value="WH_DNA-bd_sf"/>
</dbReference>
<dbReference type="RefSeq" id="WP_246037636.1">
    <property type="nucleotide sequence ID" value="NZ_RJKM01000001.1"/>
</dbReference>
<name>A0A3N1H499_9PSEU</name>
<keyword evidence="1" id="KW-0805">Transcription regulation</keyword>
<dbReference type="PANTHER" id="PTHR33154">
    <property type="entry name" value="TRANSCRIPTIONAL REGULATOR, ARSR FAMILY"/>
    <property type="match status" value="1"/>
</dbReference>
<dbReference type="Pfam" id="PF01022">
    <property type="entry name" value="HTH_5"/>
    <property type="match status" value="1"/>
</dbReference>
<evidence type="ECO:0000313" key="5">
    <source>
        <dbReference type="EMBL" id="ROP37321.1"/>
    </source>
</evidence>
<dbReference type="PROSITE" id="PS50987">
    <property type="entry name" value="HTH_ARSR_2"/>
    <property type="match status" value="1"/>
</dbReference>
<dbReference type="AlphaFoldDB" id="A0A3N1H499"/>
<dbReference type="SMART" id="SM00418">
    <property type="entry name" value="HTH_ARSR"/>
    <property type="match status" value="1"/>
</dbReference>
<evidence type="ECO:0000256" key="3">
    <source>
        <dbReference type="ARBA" id="ARBA00023163"/>
    </source>
</evidence>
<dbReference type="InterPro" id="IPR036388">
    <property type="entry name" value="WH-like_DNA-bd_sf"/>
</dbReference>
<dbReference type="GO" id="GO:0003677">
    <property type="term" value="F:DNA binding"/>
    <property type="evidence" value="ECO:0007669"/>
    <property type="project" value="UniProtKB-KW"/>
</dbReference>
<evidence type="ECO:0000313" key="6">
    <source>
        <dbReference type="Proteomes" id="UP000268727"/>
    </source>
</evidence>
<dbReference type="GO" id="GO:0003700">
    <property type="term" value="F:DNA-binding transcription factor activity"/>
    <property type="evidence" value="ECO:0007669"/>
    <property type="project" value="InterPro"/>
</dbReference>
<keyword evidence="3" id="KW-0804">Transcription</keyword>
<dbReference type="PRINTS" id="PR00778">
    <property type="entry name" value="HTHARSR"/>
</dbReference>
<dbReference type="InterPro" id="IPR001845">
    <property type="entry name" value="HTH_ArsR_DNA-bd_dom"/>
</dbReference>
<proteinExistence type="predicted"/>
<gene>
    <name evidence="5" type="ORF">EDD40_2626</name>
</gene>
<dbReference type="InterPro" id="IPR051081">
    <property type="entry name" value="HTH_MetalResp_TranReg"/>
</dbReference>
<dbReference type="EMBL" id="RJKM01000001">
    <property type="protein sequence ID" value="ROP37321.1"/>
    <property type="molecule type" value="Genomic_DNA"/>
</dbReference>
<keyword evidence="2 5" id="KW-0238">DNA-binding</keyword>
<evidence type="ECO:0000256" key="2">
    <source>
        <dbReference type="ARBA" id="ARBA00023125"/>
    </source>
</evidence>
<comment type="caution">
    <text evidence="5">The sequence shown here is derived from an EMBL/GenBank/DDBJ whole genome shotgun (WGS) entry which is preliminary data.</text>
</comment>
<dbReference type="InterPro" id="IPR011991">
    <property type="entry name" value="ArsR-like_HTH"/>
</dbReference>
<organism evidence="5 6">
    <name type="scientific">Saccharothrix texasensis</name>
    <dbReference type="NCBI Taxonomy" id="103734"/>
    <lineage>
        <taxon>Bacteria</taxon>
        <taxon>Bacillati</taxon>
        <taxon>Actinomycetota</taxon>
        <taxon>Actinomycetes</taxon>
        <taxon>Pseudonocardiales</taxon>
        <taxon>Pseudonocardiaceae</taxon>
        <taxon>Saccharothrix</taxon>
    </lineage>
</organism>
<evidence type="ECO:0000256" key="1">
    <source>
        <dbReference type="ARBA" id="ARBA00023015"/>
    </source>
</evidence>
<dbReference type="SUPFAM" id="SSF46785">
    <property type="entry name" value="Winged helix' DNA-binding domain"/>
    <property type="match status" value="1"/>
</dbReference>
<keyword evidence="6" id="KW-1185">Reference proteome</keyword>
<evidence type="ECO:0000259" key="4">
    <source>
        <dbReference type="PROSITE" id="PS50987"/>
    </source>
</evidence>
<dbReference type="CDD" id="cd00090">
    <property type="entry name" value="HTH_ARSR"/>
    <property type="match status" value="1"/>
</dbReference>
<protein>
    <submittedName>
        <fullName evidence="5">DNA-binding transcriptional ArsR family regulator</fullName>
    </submittedName>
</protein>